<sequence length="326" mass="36452">MASHGIATKVNAVFTVQAEGNCVRPVAEQSEKTSLFSHDFAAVPASRENSNLLKFMKESSGTPDSSQAQAYCLTESENDVPQLSANFSSLSIPKQNSAEKQSSPIMVSDLEDEIEQRYRMDLEAAIQHQLRGNRKLTDATRCATRQEEKFLQAQNNYLAIQTQMESIKQEYQKQCARVEIENQKLGVLAKRLKSVAHWQVYYTQQYQREEQAFTLAQLNLKQRQEKVEQAKSVVHQKVKNTEKTGKKQVKPRSLVEEPEKVWNSTKSSGSSVWGGNALLTVQRKADENSSSASVKGDDKTSAAKRAFMGAISDVKYSSCSTNTNLQ</sequence>
<evidence type="ECO:0000313" key="2">
    <source>
        <dbReference type="EMBL" id="RJY05986.1"/>
    </source>
</evidence>
<proteinExistence type="predicted"/>
<evidence type="ECO:0000313" key="3">
    <source>
        <dbReference type="Proteomes" id="UP000273022"/>
    </source>
</evidence>
<name>A0A3A6TM46_9GAMM</name>
<comment type="caution">
    <text evidence="2">The sequence shown here is derived from an EMBL/GenBank/DDBJ whole genome shotgun (WGS) entry which is preliminary data.</text>
</comment>
<protein>
    <submittedName>
        <fullName evidence="2">Uncharacterized protein</fullName>
    </submittedName>
</protein>
<dbReference type="EMBL" id="QYYH01000177">
    <property type="protein sequence ID" value="RJY05986.1"/>
    <property type="molecule type" value="Genomic_DNA"/>
</dbReference>
<gene>
    <name evidence="2" type="ORF">D5R81_18315</name>
</gene>
<dbReference type="RefSeq" id="WP_121855042.1">
    <property type="nucleotide sequence ID" value="NZ_CP037952.1"/>
</dbReference>
<feature type="compositionally biased region" description="Polar residues" evidence="1">
    <location>
        <begin position="262"/>
        <end position="273"/>
    </location>
</feature>
<keyword evidence="3" id="KW-1185">Reference proteome</keyword>
<reference evidence="2 3" key="1">
    <citation type="submission" date="2018-09" db="EMBL/GenBank/DDBJ databases">
        <title>Phylogeny of the Shewanellaceae, and recommendation for two new genera, Pseudoshewanella and Parashewanella.</title>
        <authorList>
            <person name="Wang G."/>
        </authorList>
    </citation>
    <scope>NUCLEOTIDE SEQUENCE [LARGE SCALE GENOMIC DNA]</scope>
    <source>
        <strain evidence="2 3">KCTC 22492</strain>
    </source>
</reference>
<dbReference type="AlphaFoldDB" id="A0A3A6TM46"/>
<evidence type="ECO:0000256" key="1">
    <source>
        <dbReference type="SAM" id="MobiDB-lite"/>
    </source>
</evidence>
<feature type="region of interest" description="Disordered" evidence="1">
    <location>
        <begin position="237"/>
        <end position="273"/>
    </location>
</feature>
<accession>A0A3A6TM46</accession>
<organism evidence="2 3">
    <name type="scientific">Parashewanella spongiae</name>
    <dbReference type="NCBI Taxonomy" id="342950"/>
    <lineage>
        <taxon>Bacteria</taxon>
        <taxon>Pseudomonadati</taxon>
        <taxon>Pseudomonadota</taxon>
        <taxon>Gammaproteobacteria</taxon>
        <taxon>Alteromonadales</taxon>
        <taxon>Shewanellaceae</taxon>
        <taxon>Parashewanella</taxon>
    </lineage>
</organism>
<dbReference type="Proteomes" id="UP000273022">
    <property type="component" value="Unassembled WGS sequence"/>
</dbReference>